<keyword evidence="1" id="KW-0614">Plasmid</keyword>
<geneLocation type="plasmid" evidence="2">
    <name>pob3b2</name>
</geneLocation>
<dbReference type="KEGG" id="mtw:CQW49_23220"/>
<dbReference type="Proteomes" id="UP000230709">
    <property type="component" value="Plasmid pOB3b2"/>
</dbReference>
<proteinExistence type="predicted"/>
<keyword evidence="2" id="KW-1185">Reference proteome</keyword>
<accession>A0A2D2D7C8</accession>
<evidence type="ECO:0000313" key="1">
    <source>
        <dbReference type="EMBL" id="ATQ70864.1"/>
    </source>
</evidence>
<evidence type="ECO:0000313" key="2">
    <source>
        <dbReference type="Proteomes" id="UP000230709"/>
    </source>
</evidence>
<name>A0A2D2D7C8_METT3</name>
<gene>
    <name evidence="1" type="ORF">CQW49_23220</name>
</gene>
<sequence>MRRIARHNIPIIRLAMLAHDERRYCRGVADFLCDAPDFSMIISLSCSAGRRAARISIALGSTQFLMTMILDVPRVSSLQRLESGTSFRASAE</sequence>
<dbReference type="EMBL" id="CP023739">
    <property type="protein sequence ID" value="ATQ70864.1"/>
    <property type="molecule type" value="Genomic_DNA"/>
</dbReference>
<organism evidence="1 2">
    <name type="scientific">Methylosinus trichosporium (strain ATCC 35070 / NCIMB 11131 / UNIQEM 75 / OB3b)</name>
    <dbReference type="NCBI Taxonomy" id="595536"/>
    <lineage>
        <taxon>Bacteria</taxon>
        <taxon>Pseudomonadati</taxon>
        <taxon>Pseudomonadota</taxon>
        <taxon>Alphaproteobacteria</taxon>
        <taxon>Hyphomicrobiales</taxon>
        <taxon>Methylocystaceae</taxon>
        <taxon>Methylosinus</taxon>
    </lineage>
</organism>
<dbReference type="AlphaFoldDB" id="A0A2D2D7C8"/>
<protein>
    <submittedName>
        <fullName evidence="1">Uncharacterized protein</fullName>
    </submittedName>
</protein>
<reference evidence="2" key="1">
    <citation type="submission" date="2017-10" db="EMBL/GenBank/DDBJ databases">
        <title>Completed PacBio SMRT sequence of Methylosinus trichosporium OB3b reveals presence of a third large plasmid.</title>
        <authorList>
            <person name="Charles T.C."/>
            <person name="Lynch M.D.J."/>
            <person name="Heil J.R."/>
            <person name="Cheng J."/>
        </authorList>
    </citation>
    <scope>NUCLEOTIDE SEQUENCE [LARGE SCALE GENOMIC DNA]</scope>
    <source>
        <strain evidence="2">OB3b</strain>
        <plasmid evidence="2">pob3b2</plasmid>
    </source>
</reference>